<evidence type="ECO:0000256" key="7">
    <source>
        <dbReference type="ARBA" id="ARBA00033428"/>
    </source>
</evidence>
<dbReference type="InterPro" id="IPR001754">
    <property type="entry name" value="OMPdeCOase_dom"/>
</dbReference>
<dbReference type="GO" id="GO:0004590">
    <property type="term" value="F:orotidine-5'-phosphate decarboxylase activity"/>
    <property type="evidence" value="ECO:0007669"/>
    <property type="project" value="UniProtKB-EC"/>
</dbReference>
<evidence type="ECO:0000313" key="9">
    <source>
        <dbReference type="EMBL" id="VFU18591.1"/>
    </source>
</evidence>
<keyword evidence="6 9" id="KW-0456">Lyase</keyword>
<evidence type="ECO:0000256" key="5">
    <source>
        <dbReference type="ARBA" id="ARBA00022975"/>
    </source>
</evidence>
<dbReference type="PANTHER" id="PTHR32119:SF2">
    <property type="entry name" value="OROTIDINE 5'-PHOSPHATE DECARBOXYLASE"/>
    <property type="match status" value="1"/>
</dbReference>
<dbReference type="CDD" id="cd04725">
    <property type="entry name" value="OMP_decarboxylase_like"/>
    <property type="match status" value="1"/>
</dbReference>
<dbReference type="InterPro" id="IPR011060">
    <property type="entry name" value="RibuloseP-bd_barrel"/>
</dbReference>
<dbReference type="GO" id="GO:0006207">
    <property type="term" value="P:'de novo' pyrimidine nucleobase biosynthetic process"/>
    <property type="evidence" value="ECO:0007669"/>
    <property type="project" value="InterPro"/>
</dbReference>
<dbReference type="NCBIfam" id="NF001273">
    <property type="entry name" value="PRK00230.1"/>
    <property type="match status" value="1"/>
</dbReference>
<dbReference type="Gene3D" id="3.20.20.70">
    <property type="entry name" value="Aldolase class I"/>
    <property type="match status" value="1"/>
</dbReference>
<reference evidence="9" key="1">
    <citation type="submission" date="2019-03" db="EMBL/GenBank/DDBJ databases">
        <authorList>
            <person name="Hao L."/>
        </authorList>
    </citation>
    <scope>NUCLEOTIDE SEQUENCE</scope>
</reference>
<keyword evidence="4" id="KW-0210">Decarboxylase</keyword>
<dbReference type="UniPathway" id="UPA00070">
    <property type="reaction ID" value="UER00120"/>
</dbReference>
<keyword evidence="5" id="KW-0665">Pyrimidine biosynthesis</keyword>
<dbReference type="EMBL" id="CAADRM010000154">
    <property type="protein sequence ID" value="VFU18591.1"/>
    <property type="molecule type" value="Genomic_DNA"/>
</dbReference>
<evidence type="ECO:0000256" key="4">
    <source>
        <dbReference type="ARBA" id="ARBA00022793"/>
    </source>
</evidence>
<name>A0A485M4Z4_9ZZZZ</name>
<organism evidence="9">
    <name type="scientific">anaerobic digester metagenome</name>
    <dbReference type="NCBI Taxonomy" id="1263854"/>
    <lineage>
        <taxon>unclassified sequences</taxon>
        <taxon>metagenomes</taxon>
        <taxon>ecological metagenomes</taxon>
    </lineage>
</organism>
<feature type="domain" description="Orotidine 5'-phosphate decarboxylase" evidence="8">
    <location>
        <begin position="6"/>
        <end position="231"/>
    </location>
</feature>
<dbReference type="EC" id="4.1.1.23" evidence="2"/>
<evidence type="ECO:0000256" key="2">
    <source>
        <dbReference type="ARBA" id="ARBA00012321"/>
    </source>
</evidence>
<accession>A0A485M4Z4</accession>
<dbReference type="SUPFAM" id="SSF51366">
    <property type="entry name" value="Ribulose-phoshate binding barrel"/>
    <property type="match status" value="1"/>
</dbReference>
<evidence type="ECO:0000256" key="1">
    <source>
        <dbReference type="ARBA" id="ARBA00004861"/>
    </source>
</evidence>
<protein>
    <recommendedName>
        <fullName evidence="3">Orotidine 5'-phosphate decarboxylase</fullName>
        <ecNumber evidence="2">4.1.1.23</ecNumber>
    </recommendedName>
    <alternativeName>
        <fullName evidence="7">OMP decarboxylase</fullName>
    </alternativeName>
</protein>
<evidence type="ECO:0000259" key="8">
    <source>
        <dbReference type="SMART" id="SM00934"/>
    </source>
</evidence>
<dbReference type="GO" id="GO:0005829">
    <property type="term" value="C:cytosol"/>
    <property type="evidence" value="ECO:0007669"/>
    <property type="project" value="TreeGrafter"/>
</dbReference>
<dbReference type="InterPro" id="IPR047596">
    <property type="entry name" value="OMPdecase_bac"/>
</dbReference>
<dbReference type="InterPro" id="IPR013785">
    <property type="entry name" value="Aldolase_TIM"/>
</dbReference>
<gene>
    <name evidence="9" type="primary">pyrF</name>
    <name evidence="9" type="ORF">SCFA_860012</name>
</gene>
<dbReference type="PANTHER" id="PTHR32119">
    <property type="entry name" value="OROTIDINE 5'-PHOSPHATE DECARBOXYLASE"/>
    <property type="match status" value="1"/>
</dbReference>
<dbReference type="Pfam" id="PF00215">
    <property type="entry name" value="OMPdecase"/>
    <property type="match status" value="1"/>
</dbReference>
<comment type="pathway">
    <text evidence="1">Pyrimidine metabolism; UMP biosynthesis via de novo pathway; UMP from orotate: step 2/2.</text>
</comment>
<dbReference type="HAMAP" id="MF_01200_B">
    <property type="entry name" value="OMPdecase_type1_B"/>
    <property type="match status" value="1"/>
</dbReference>
<dbReference type="AlphaFoldDB" id="A0A485M4Z4"/>
<evidence type="ECO:0000256" key="3">
    <source>
        <dbReference type="ARBA" id="ARBA00021923"/>
    </source>
</evidence>
<dbReference type="GO" id="GO:0044205">
    <property type="term" value="P:'de novo' UMP biosynthetic process"/>
    <property type="evidence" value="ECO:0007669"/>
    <property type="project" value="UniProtKB-UniPathway"/>
</dbReference>
<evidence type="ECO:0000256" key="6">
    <source>
        <dbReference type="ARBA" id="ARBA00023239"/>
    </source>
</evidence>
<sequence>MAARDRIIFALDVGDLDSARKWVEKIGSHVGWFKVGLELFSAAGPAVVDLITSSGLKCFLDLKFHDIPNTVAGAVRSAVRLKAHMMTIHISGGREMIRAALAAAREESESLNIPKPRIIGVSVLTSLGRDDLPGLGIARPLQEQVSGLVELACREGIDGIVCSPADLPFVRPRVPEPAVIITPGIRPGWSEKGDQKRIATPENAIRDGADLMVIGRPISQAKDPVQAIEMIVREIESALR</sequence>
<dbReference type="NCBIfam" id="TIGR01740">
    <property type="entry name" value="pyrF"/>
    <property type="match status" value="1"/>
</dbReference>
<dbReference type="InterPro" id="IPR014732">
    <property type="entry name" value="OMPdecase"/>
</dbReference>
<proteinExistence type="inferred from homology"/>
<dbReference type="SMART" id="SM00934">
    <property type="entry name" value="OMPdecase"/>
    <property type="match status" value="1"/>
</dbReference>